<feature type="domain" description="Glycosyl transferase family 1" evidence="1">
    <location>
        <begin position="199"/>
        <end position="357"/>
    </location>
</feature>
<reference evidence="2" key="2">
    <citation type="journal article" date="2021" name="PeerJ">
        <title>Extensive microbial diversity within the chicken gut microbiome revealed by metagenomics and culture.</title>
        <authorList>
            <person name="Gilroy R."/>
            <person name="Ravi A."/>
            <person name="Getino M."/>
            <person name="Pursley I."/>
            <person name="Horton D.L."/>
            <person name="Alikhan N.F."/>
            <person name="Baker D."/>
            <person name="Gharbi K."/>
            <person name="Hall N."/>
            <person name="Watson M."/>
            <person name="Adriaenssens E.M."/>
            <person name="Foster-Nyarko E."/>
            <person name="Jarju S."/>
            <person name="Secka A."/>
            <person name="Antonio M."/>
            <person name="Oren A."/>
            <person name="Chaudhuri R.R."/>
            <person name="La Ragione R."/>
            <person name="Hildebrand F."/>
            <person name="Pallen M.J."/>
        </authorList>
    </citation>
    <scope>NUCLEOTIDE SEQUENCE</scope>
    <source>
        <strain evidence="2">1748</strain>
    </source>
</reference>
<protein>
    <submittedName>
        <fullName evidence="2">Glycosyltransferase</fullName>
    </submittedName>
</protein>
<proteinExistence type="predicted"/>
<dbReference type="InterPro" id="IPR001296">
    <property type="entry name" value="Glyco_trans_1"/>
</dbReference>
<dbReference type="AlphaFoldDB" id="A0A9D9D8A4"/>
<sequence>MKTKKIIWCIQQLDHIGGTEQVSIDLMNSLVSFYQIVLVSTAKIDASNIVYKLDPRIETVSLNVPSEIVRLDQSLASALSSHRYFKYLSYLFRAFYYYFIKRFSLRKKVRKLQSEGSVVISSSLDSYFYAPKKGRVIFHYHFDQNHFLSKGERFCFKIAPKPNQFIFLTKSYYEDIKSKLPKLNATYIYNPVRFSSVKNLDYKGNSLVFVGRFSEQKDPLLALKVAKKLKDDNFPFSLKMFGEGHLKTQMEEYLISNHLEDCVSICPPSKDIKNEFLNADMLLFTSAYEGHPLVLLEARSLSRPVVLNRYNRSVDEICEDNYDSLVVDSRDENEFASRIEETFSDLEQLKRLKANCYESSLKFSKEEIVERWKKLLG</sequence>
<comment type="caution">
    <text evidence="2">The sequence shown here is derived from an EMBL/GenBank/DDBJ whole genome shotgun (WGS) entry which is preliminary data.</text>
</comment>
<accession>A0A9D9D8A4</accession>
<name>A0A9D9D8A4_9BACL</name>
<dbReference type="SUPFAM" id="SSF53756">
    <property type="entry name" value="UDP-Glycosyltransferase/glycogen phosphorylase"/>
    <property type="match status" value="1"/>
</dbReference>
<reference evidence="2" key="1">
    <citation type="submission" date="2020-10" db="EMBL/GenBank/DDBJ databases">
        <authorList>
            <person name="Gilroy R."/>
        </authorList>
    </citation>
    <scope>NUCLEOTIDE SEQUENCE</scope>
    <source>
        <strain evidence="2">1748</strain>
    </source>
</reference>
<dbReference type="Proteomes" id="UP000823629">
    <property type="component" value="Unassembled WGS sequence"/>
</dbReference>
<dbReference type="Gene3D" id="3.40.50.2000">
    <property type="entry name" value="Glycogen Phosphorylase B"/>
    <property type="match status" value="2"/>
</dbReference>
<organism evidence="2 3">
    <name type="scientific">Candidatus Scatoplasma merdavium</name>
    <dbReference type="NCBI Taxonomy" id="2840932"/>
    <lineage>
        <taxon>Bacteria</taxon>
        <taxon>Bacillati</taxon>
        <taxon>Bacillota</taxon>
        <taxon>Bacilli</taxon>
        <taxon>Bacillales</taxon>
        <taxon>Candidatus Scatoplasma</taxon>
    </lineage>
</organism>
<dbReference type="GO" id="GO:0016757">
    <property type="term" value="F:glycosyltransferase activity"/>
    <property type="evidence" value="ECO:0007669"/>
    <property type="project" value="InterPro"/>
</dbReference>
<dbReference type="Pfam" id="PF00534">
    <property type="entry name" value="Glycos_transf_1"/>
    <property type="match status" value="1"/>
</dbReference>
<evidence type="ECO:0000259" key="1">
    <source>
        <dbReference type="Pfam" id="PF00534"/>
    </source>
</evidence>
<dbReference type="PANTHER" id="PTHR12526">
    <property type="entry name" value="GLYCOSYLTRANSFERASE"/>
    <property type="match status" value="1"/>
</dbReference>
<dbReference type="PANTHER" id="PTHR12526:SF630">
    <property type="entry name" value="GLYCOSYLTRANSFERASE"/>
    <property type="match status" value="1"/>
</dbReference>
<gene>
    <name evidence="2" type="ORF">IAC78_00210</name>
</gene>
<dbReference type="EMBL" id="JADING010000005">
    <property type="protein sequence ID" value="MBO8413894.1"/>
    <property type="molecule type" value="Genomic_DNA"/>
</dbReference>
<evidence type="ECO:0000313" key="2">
    <source>
        <dbReference type="EMBL" id="MBO8413894.1"/>
    </source>
</evidence>
<evidence type="ECO:0000313" key="3">
    <source>
        <dbReference type="Proteomes" id="UP000823629"/>
    </source>
</evidence>